<comment type="caution">
    <text evidence="2">The sequence shown here is derived from an EMBL/GenBank/DDBJ whole genome shotgun (WGS) entry which is preliminary data.</text>
</comment>
<proteinExistence type="predicted"/>
<accession>A0A815Z6G5</accession>
<gene>
    <name evidence="3" type="ORF">BYL167_LOCUS13440</name>
    <name evidence="2" type="ORF">CJN711_LOCUS32904</name>
</gene>
<protein>
    <submittedName>
        <fullName evidence="2">Uncharacterized protein</fullName>
    </submittedName>
</protein>
<dbReference type="Proteomes" id="UP000681967">
    <property type="component" value="Unassembled WGS sequence"/>
</dbReference>
<dbReference type="EMBL" id="CAJOBH010004613">
    <property type="protein sequence ID" value="CAF3996383.1"/>
    <property type="molecule type" value="Genomic_DNA"/>
</dbReference>
<evidence type="ECO:0000256" key="1">
    <source>
        <dbReference type="SAM" id="MobiDB-lite"/>
    </source>
</evidence>
<evidence type="ECO:0000313" key="2">
    <source>
        <dbReference type="EMBL" id="CAF1580316.1"/>
    </source>
</evidence>
<evidence type="ECO:0000313" key="3">
    <source>
        <dbReference type="EMBL" id="CAF3996383.1"/>
    </source>
</evidence>
<dbReference type="Proteomes" id="UP000663855">
    <property type="component" value="Unassembled WGS sequence"/>
</dbReference>
<name>A0A815Z6G5_9BILA</name>
<feature type="region of interest" description="Disordered" evidence="1">
    <location>
        <begin position="176"/>
        <end position="202"/>
    </location>
</feature>
<sequence length="269" mass="31226">MYGRKRNSITSQSHLQYSEDEHDELLHTGSSIVMLVIHNLDHMMQPHEWETLLTREIHGARMLGVAVVRESSSSRPWGEGELTAYIFTRHDAPLIRQYLHNRRLGFRRLHVDTVTSETGIEAFLVHKILQLLKLNPQMSEVTMEQRINSFFRRIPSSIRPQDYDRTAVMHSIHQCMGLPASPPASSEESEADSDSPPLHRKPMVQPMQQKLPIQMPVEQSDTYFTPQIIRIDEYTMQLHFTPLYFELLDSMPIPPSTDERDQWIANANF</sequence>
<dbReference type="AlphaFoldDB" id="A0A815Z6G5"/>
<organism evidence="2 4">
    <name type="scientific">Rotaria magnacalcarata</name>
    <dbReference type="NCBI Taxonomy" id="392030"/>
    <lineage>
        <taxon>Eukaryota</taxon>
        <taxon>Metazoa</taxon>
        <taxon>Spiralia</taxon>
        <taxon>Gnathifera</taxon>
        <taxon>Rotifera</taxon>
        <taxon>Eurotatoria</taxon>
        <taxon>Bdelloidea</taxon>
        <taxon>Philodinida</taxon>
        <taxon>Philodinidae</taxon>
        <taxon>Rotaria</taxon>
    </lineage>
</organism>
<dbReference type="EMBL" id="CAJNOV010015835">
    <property type="protein sequence ID" value="CAF1580316.1"/>
    <property type="molecule type" value="Genomic_DNA"/>
</dbReference>
<reference evidence="2" key="1">
    <citation type="submission" date="2021-02" db="EMBL/GenBank/DDBJ databases">
        <authorList>
            <person name="Nowell W R."/>
        </authorList>
    </citation>
    <scope>NUCLEOTIDE SEQUENCE</scope>
</reference>
<evidence type="ECO:0000313" key="4">
    <source>
        <dbReference type="Proteomes" id="UP000663855"/>
    </source>
</evidence>